<dbReference type="FunFam" id="3.20.20.80:FF:000010">
    <property type="entry name" value="glucan endo-1,3-beta-glucosidase, basic"/>
    <property type="match status" value="1"/>
</dbReference>
<evidence type="ECO:0000256" key="5">
    <source>
        <dbReference type="RuleBase" id="RU004336"/>
    </source>
</evidence>
<dbReference type="OrthoDB" id="941679at2759"/>
<dbReference type="GO" id="GO:0005975">
    <property type="term" value="P:carbohydrate metabolic process"/>
    <property type="evidence" value="ECO:0007669"/>
    <property type="project" value="InterPro"/>
</dbReference>
<dbReference type="GO" id="GO:0042973">
    <property type="term" value="F:glucan endo-1,3-beta-D-glucosidase activity"/>
    <property type="evidence" value="ECO:0007669"/>
    <property type="project" value="UniProtKB-ARBA"/>
</dbReference>
<keyword evidence="3 5" id="KW-0326">Glycosidase</keyword>
<dbReference type="Pfam" id="PF00332">
    <property type="entry name" value="Glyco_hydro_17"/>
    <property type="match status" value="1"/>
</dbReference>
<gene>
    <name evidence="6" type="ORF">Taro_010418</name>
</gene>
<dbReference type="Proteomes" id="UP000652761">
    <property type="component" value="Unassembled WGS sequence"/>
</dbReference>
<reference evidence="6" key="1">
    <citation type="submission" date="2017-07" db="EMBL/GenBank/DDBJ databases">
        <title>Taro Niue Genome Assembly and Annotation.</title>
        <authorList>
            <person name="Atibalentja N."/>
            <person name="Keating K."/>
            <person name="Fields C.J."/>
        </authorList>
    </citation>
    <scope>NUCLEOTIDE SEQUENCE</scope>
    <source>
        <strain evidence="6">Niue_2</strain>
        <tissue evidence="6">Leaf</tissue>
    </source>
</reference>
<dbReference type="InterPro" id="IPR017853">
    <property type="entry name" value="GH"/>
</dbReference>
<dbReference type="InterPro" id="IPR044965">
    <property type="entry name" value="Glyco_hydro_17_plant"/>
</dbReference>
<dbReference type="EMBL" id="NMUH01000377">
    <property type="protein sequence ID" value="MQL78000.1"/>
    <property type="molecule type" value="Genomic_DNA"/>
</dbReference>
<dbReference type="Gene3D" id="3.20.20.80">
    <property type="entry name" value="Glycosidases"/>
    <property type="match status" value="1"/>
</dbReference>
<dbReference type="PANTHER" id="PTHR32227">
    <property type="entry name" value="GLUCAN ENDO-1,3-BETA-GLUCOSIDASE BG1-RELATED-RELATED"/>
    <property type="match status" value="1"/>
</dbReference>
<organism evidence="6 7">
    <name type="scientific">Colocasia esculenta</name>
    <name type="common">Wild taro</name>
    <name type="synonym">Arum esculentum</name>
    <dbReference type="NCBI Taxonomy" id="4460"/>
    <lineage>
        <taxon>Eukaryota</taxon>
        <taxon>Viridiplantae</taxon>
        <taxon>Streptophyta</taxon>
        <taxon>Embryophyta</taxon>
        <taxon>Tracheophyta</taxon>
        <taxon>Spermatophyta</taxon>
        <taxon>Magnoliopsida</taxon>
        <taxon>Liliopsida</taxon>
        <taxon>Araceae</taxon>
        <taxon>Aroideae</taxon>
        <taxon>Colocasieae</taxon>
        <taxon>Colocasia</taxon>
    </lineage>
</organism>
<evidence type="ECO:0000256" key="3">
    <source>
        <dbReference type="ARBA" id="ARBA00023295"/>
    </source>
</evidence>
<sequence length="322" mass="35504">MIHRGSQAVGVCYGRLGDNLPSPTEVVAMYRSLNIRRMRIYVPDQDVLQALRGSNIELLLVFPGPLQQLAQNPTAASDWFRTNVLSYWPAIRIRYIAVGNEAILQKDVAQYILPVMRNIYGAVAAAGLQSQIKVTTSVQYNVMGASYPPSVGEFSSEAMPVMRPIVEFLASTGAPLLVNVYPYFSYAENPRQIDLRYALFTAPPDVIMRDPHSGLVYHNMFDAMVDAVYAALEKVGAGGVGVVVSETGWPSAGGFAASVENARVYNTNLVSHVGKGTPKKPGKAVETYIFAMFNENQKQPSGVENNWGLFYPNKRPVYRIRF</sequence>
<proteinExistence type="inferred from homology"/>
<dbReference type="AlphaFoldDB" id="A0A843U7L7"/>
<evidence type="ECO:0000256" key="4">
    <source>
        <dbReference type="RuleBase" id="RU004335"/>
    </source>
</evidence>
<comment type="caution">
    <text evidence="6">The sequence shown here is derived from an EMBL/GenBank/DDBJ whole genome shotgun (WGS) entry which is preliminary data.</text>
</comment>
<accession>A0A843U7L7</accession>
<keyword evidence="2 5" id="KW-0378">Hydrolase</keyword>
<evidence type="ECO:0008006" key="8">
    <source>
        <dbReference type="Google" id="ProtNLM"/>
    </source>
</evidence>
<name>A0A843U7L7_COLES</name>
<evidence type="ECO:0000313" key="6">
    <source>
        <dbReference type="EMBL" id="MQL78000.1"/>
    </source>
</evidence>
<evidence type="ECO:0000256" key="2">
    <source>
        <dbReference type="ARBA" id="ARBA00022801"/>
    </source>
</evidence>
<protein>
    <recommendedName>
        <fullName evidence="8">Beta-1,3-glucanase</fullName>
    </recommendedName>
</protein>
<dbReference type="InterPro" id="IPR000490">
    <property type="entry name" value="Glyco_hydro_17"/>
</dbReference>
<evidence type="ECO:0000256" key="1">
    <source>
        <dbReference type="ARBA" id="ARBA00008773"/>
    </source>
</evidence>
<keyword evidence="7" id="KW-1185">Reference proteome</keyword>
<dbReference type="SUPFAM" id="SSF51445">
    <property type="entry name" value="(Trans)glycosidases"/>
    <property type="match status" value="1"/>
</dbReference>
<comment type="similarity">
    <text evidence="1 4">Belongs to the glycosyl hydrolase 17 family.</text>
</comment>
<dbReference type="PROSITE" id="PS00587">
    <property type="entry name" value="GLYCOSYL_HYDROL_F17"/>
    <property type="match status" value="1"/>
</dbReference>
<evidence type="ECO:0000313" key="7">
    <source>
        <dbReference type="Proteomes" id="UP000652761"/>
    </source>
</evidence>